<reference evidence="1 2" key="1">
    <citation type="submission" date="2023-08" db="EMBL/GenBank/DDBJ databases">
        <title>Implementing the SeqCode for naming new Mesorhizobium species isolated from Vachellia karroo root nodules.</title>
        <authorList>
            <person name="Van Lill M."/>
        </authorList>
    </citation>
    <scope>NUCLEOTIDE SEQUENCE [LARGE SCALE GENOMIC DNA]</scope>
    <source>
        <strain evidence="1 2">VK2B</strain>
    </source>
</reference>
<dbReference type="Proteomes" id="UP001280156">
    <property type="component" value="Unassembled WGS sequence"/>
</dbReference>
<name>A0ABU4YC04_9HYPH</name>
<protein>
    <submittedName>
        <fullName evidence="1">Uncharacterized protein</fullName>
    </submittedName>
</protein>
<dbReference type="EMBL" id="JAVIIV010000002">
    <property type="protein sequence ID" value="MDX8484441.1"/>
    <property type="molecule type" value="Genomic_DNA"/>
</dbReference>
<evidence type="ECO:0000313" key="1">
    <source>
        <dbReference type="EMBL" id="MDX8484441.1"/>
    </source>
</evidence>
<accession>A0ABU4YC04</accession>
<dbReference type="RefSeq" id="WP_320295325.1">
    <property type="nucleotide sequence ID" value="NZ_JAVIIU010000004.1"/>
</dbReference>
<keyword evidence="2" id="KW-1185">Reference proteome</keyword>
<sequence>MLIRFEGSAVHITTIGNANATAANAPLRGPSAPSAESARIRSDVDAARNTALSALNNDRFRVMLEQITDPGASGALMTMGAENVVDFNTALSRYDENSK</sequence>
<gene>
    <name evidence="1" type="ORF">RFM52_04490</name>
</gene>
<evidence type="ECO:0000313" key="2">
    <source>
        <dbReference type="Proteomes" id="UP001280156"/>
    </source>
</evidence>
<comment type="caution">
    <text evidence="1">The sequence shown here is derived from an EMBL/GenBank/DDBJ whole genome shotgun (WGS) entry which is preliminary data.</text>
</comment>
<proteinExistence type="predicted"/>
<organism evidence="1 2">
    <name type="scientific">Mesorhizobium humile</name>
    <dbReference type="NCBI Taxonomy" id="3072313"/>
    <lineage>
        <taxon>Bacteria</taxon>
        <taxon>Pseudomonadati</taxon>
        <taxon>Pseudomonadota</taxon>
        <taxon>Alphaproteobacteria</taxon>
        <taxon>Hyphomicrobiales</taxon>
        <taxon>Phyllobacteriaceae</taxon>
        <taxon>Mesorhizobium</taxon>
    </lineage>
</organism>